<dbReference type="FunFam" id="3.40.630.30:FF:000002">
    <property type="entry name" value="Histone acetyltransferase"/>
    <property type="match status" value="1"/>
</dbReference>
<keyword evidence="4" id="KW-0808">Transferase</keyword>
<evidence type="ECO:0000256" key="12">
    <source>
        <dbReference type="ARBA" id="ARBA00023242"/>
    </source>
</evidence>
<keyword evidence="7" id="KW-0007">Acetylation</keyword>
<keyword evidence="9" id="KW-0010">Activator</keyword>
<evidence type="ECO:0000256" key="4">
    <source>
        <dbReference type="ARBA" id="ARBA00022679"/>
    </source>
</evidence>
<evidence type="ECO:0000256" key="3">
    <source>
        <dbReference type="ARBA" id="ARBA00013184"/>
    </source>
</evidence>
<comment type="subcellular location">
    <subcellularLocation>
        <location evidence="1">Nucleus</location>
    </subcellularLocation>
</comment>
<comment type="catalytic activity">
    <reaction evidence="15">
        <text>(2E)-butenoyl-CoA + L-lysyl-[protein] = N(6)-(2E)-butenoyl-L-lysyl-[protein] + CoA + H(+)</text>
        <dbReference type="Rhea" id="RHEA:53908"/>
        <dbReference type="Rhea" id="RHEA-COMP:9752"/>
        <dbReference type="Rhea" id="RHEA-COMP:13707"/>
        <dbReference type="ChEBI" id="CHEBI:15378"/>
        <dbReference type="ChEBI" id="CHEBI:29969"/>
        <dbReference type="ChEBI" id="CHEBI:57287"/>
        <dbReference type="ChEBI" id="CHEBI:57332"/>
        <dbReference type="ChEBI" id="CHEBI:137954"/>
    </reaction>
    <physiologicalReaction direction="left-to-right" evidence="15">
        <dbReference type="Rhea" id="RHEA:53909"/>
    </physiologicalReaction>
</comment>
<accession>A0A163THG0</accession>
<dbReference type="Gene3D" id="3.40.630.30">
    <property type="match status" value="1"/>
</dbReference>
<evidence type="ECO:0000256" key="6">
    <source>
        <dbReference type="ARBA" id="ARBA00022853"/>
    </source>
</evidence>
<dbReference type="GO" id="GO:0006357">
    <property type="term" value="P:regulation of transcription by RNA polymerase II"/>
    <property type="evidence" value="ECO:0007669"/>
    <property type="project" value="TreeGrafter"/>
</dbReference>
<dbReference type="FunCoup" id="A0A163THG0">
    <property type="interactions" value="921"/>
</dbReference>
<evidence type="ECO:0000256" key="8">
    <source>
        <dbReference type="ARBA" id="ARBA00023015"/>
    </source>
</evidence>
<evidence type="ECO:0000256" key="9">
    <source>
        <dbReference type="ARBA" id="ARBA00023159"/>
    </source>
</evidence>
<dbReference type="InterPro" id="IPR000953">
    <property type="entry name" value="Chromo/chromo_shadow_dom"/>
</dbReference>
<evidence type="ECO:0000256" key="13">
    <source>
        <dbReference type="ARBA" id="ARBA00045805"/>
    </source>
</evidence>
<dbReference type="PANTHER" id="PTHR10615">
    <property type="entry name" value="HISTONE ACETYLTRANSFERASE"/>
    <property type="match status" value="1"/>
</dbReference>
<dbReference type="EMBL" id="LT554417">
    <property type="protein sequence ID" value="SAM04852.1"/>
    <property type="molecule type" value="Genomic_DNA"/>
</dbReference>
<dbReference type="GO" id="GO:0000785">
    <property type="term" value="C:chromatin"/>
    <property type="evidence" value="ECO:0007669"/>
    <property type="project" value="TreeGrafter"/>
</dbReference>
<dbReference type="FunFam" id="3.30.60.60:FF:000001">
    <property type="entry name" value="Histone acetyltransferase"/>
    <property type="match status" value="1"/>
</dbReference>
<dbReference type="OrthoDB" id="787137at2759"/>
<dbReference type="Pfam" id="PF17772">
    <property type="entry name" value="zf-MYST"/>
    <property type="match status" value="1"/>
</dbReference>
<organism evidence="21">
    <name type="scientific">Absidia glauca</name>
    <name type="common">Pin mould</name>
    <dbReference type="NCBI Taxonomy" id="4829"/>
    <lineage>
        <taxon>Eukaryota</taxon>
        <taxon>Fungi</taxon>
        <taxon>Fungi incertae sedis</taxon>
        <taxon>Mucoromycota</taxon>
        <taxon>Mucoromycotina</taxon>
        <taxon>Mucoromycetes</taxon>
        <taxon>Mucorales</taxon>
        <taxon>Cunninghamellaceae</taxon>
        <taxon>Absidia</taxon>
    </lineage>
</organism>
<protein>
    <recommendedName>
        <fullName evidence="3">histone acetyltransferase</fullName>
        <ecNumber evidence="3">2.3.1.48</ecNumber>
    </recommendedName>
</protein>
<dbReference type="GO" id="GO:0140064">
    <property type="term" value="F:peptide crotonyltransferase activity"/>
    <property type="evidence" value="ECO:0007669"/>
    <property type="project" value="RHEA"/>
</dbReference>
<dbReference type="GO" id="GO:0106226">
    <property type="term" value="F:peptide 2-hydroxyisobutyryltransferase activity"/>
    <property type="evidence" value="ECO:0007669"/>
    <property type="project" value="RHEA"/>
</dbReference>
<keyword evidence="8" id="KW-0805">Transcription regulation</keyword>
<feature type="region of interest" description="Disordered" evidence="19">
    <location>
        <begin position="1"/>
        <end position="20"/>
    </location>
</feature>
<feature type="region of interest" description="Disordered" evidence="19">
    <location>
        <begin position="103"/>
        <end position="162"/>
    </location>
</feature>
<dbReference type="Gene3D" id="1.10.10.10">
    <property type="entry name" value="Winged helix-like DNA-binding domain superfamily/Winged helix DNA-binding domain"/>
    <property type="match status" value="1"/>
</dbReference>
<reference evidence="21" key="1">
    <citation type="submission" date="2016-04" db="EMBL/GenBank/DDBJ databases">
        <authorList>
            <person name="Evans L.H."/>
            <person name="Alamgir A."/>
            <person name="Owens N."/>
            <person name="Weber N.D."/>
            <person name="Virtaneva K."/>
            <person name="Barbian K."/>
            <person name="Babar A."/>
            <person name="Rosenke K."/>
        </authorList>
    </citation>
    <scope>NUCLEOTIDE SEQUENCE [LARGE SCALE GENOMIC DNA]</scope>
    <source>
        <strain evidence="21">CBS 101.48</strain>
    </source>
</reference>
<dbReference type="PROSITE" id="PS51726">
    <property type="entry name" value="MYST_HAT"/>
    <property type="match status" value="1"/>
</dbReference>
<comment type="catalytic activity">
    <reaction evidence="14">
        <text>2-hydroxyisobutanoyl-CoA + L-lysyl-[protein] = N(6)-(2-hydroxyisobutanoyl)-L-lysyl-[protein] + CoA + H(+)</text>
        <dbReference type="Rhea" id="RHEA:24180"/>
        <dbReference type="Rhea" id="RHEA-COMP:9752"/>
        <dbReference type="Rhea" id="RHEA-COMP:15921"/>
        <dbReference type="ChEBI" id="CHEBI:15378"/>
        <dbReference type="ChEBI" id="CHEBI:29969"/>
        <dbReference type="ChEBI" id="CHEBI:57287"/>
        <dbReference type="ChEBI" id="CHEBI:131780"/>
        <dbReference type="ChEBI" id="CHEBI:144968"/>
    </reaction>
    <physiologicalReaction direction="left-to-right" evidence="14">
        <dbReference type="Rhea" id="RHEA:24181"/>
    </physiologicalReaction>
</comment>
<dbReference type="InterPro" id="IPR002717">
    <property type="entry name" value="HAT_MYST-type"/>
</dbReference>
<dbReference type="GO" id="GO:0005634">
    <property type="term" value="C:nucleus"/>
    <property type="evidence" value="ECO:0007669"/>
    <property type="project" value="UniProtKB-SubCell"/>
</dbReference>
<evidence type="ECO:0000256" key="11">
    <source>
        <dbReference type="ARBA" id="ARBA00023204"/>
    </source>
</evidence>
<dbReference type="GO" id="GO:0004402">
    <property type="term" value="F:histone acetyltransferase activity"/>
    <property type="evidence" value="ECO:0007669"/>
    <property type="project" value="InterPro"/>
</dbReference>
<dbReference type="InterPro" id="IPR036388">
    <property type="entry name" value="WH-like_DNA-bd_sf"/>
</dbReference>
<comment type="function">
    <text evidence="13">Catalytic component of the NuA4 histone acetyltransferase (HAT) complex which is involved in epigenetic transcriptional activation of selected genes principally by acetylation of nucleosomal histones H4, H3, H2B, H2A and H2A variant H2A.Z. Acetylates histone H4 to form H4K5ac, H4K8ac, H4K12ac and H4K16ac, histone H3 to form H3K14ac, and histone H2A to form H2AK4ac and H2AK7ac. The NuA4 complex is involved in the DNA damage response and is required for chromosome segregation. The NuA4 complex plays a direct role in repair of DNA double-strand breaks (DSBs) through homologous recombination. Recruitment to promoters depends on H3K4me. Also acetylates non-histone proteins. In addition to protein acetyltransferase, can use different acyl-CoA substrates, such as 2-hydroxyisobutanoyl-CoA (2-hydroxyisobutyryl-CoA) or (2E)-butenoyl-CoA (crotonyl-CoA), and is able to mediate protein 2-hydroxyisobutyrylation and crotonylation, respectively.</text>
</comment>
<evidence type="ECO:0000256" key="5">
    <source>
        <dbReference type="ARBA" id="ARBA00022763"/>
    </source>
</evidence>
<comment type="catalytic activity">
    <reaction evidence="16">
        <text>L-lysyl-[protein] + acetyl-CoA = N(6)-acetyl-L-lysyl-[protein] + CoA + H(+)</text>
        <dbReference type="Rhea" id="RHEA:45948"/>
        <dbReference type="Rhea" id="RHEA-COMP:9752"/>
        <dbReference type="Rhea" id="RHEA-COMP:10731"/>
        <dbReference type="ChEBI" id="CHEBI:15378"/>
        <dbReference type="ChEBI" id="CHEBI:29969"/>
        <dbReference type="ChEBI" id="CHEBI:57287"/>
        <dbReference type="ChEBI" id="CHEBI:57288"/>
        <dbReference type="ChEBI" id="CHEBI:61930"/>
    </reaction>
    <physiologicalReaction direction="left-to-right" evidence="16">
        <dbReference type="Rhea" id="RHEA:45949"/>
    </physiologicalReaction>
</comment>
<keyword evidence="6" id="KW-0156">Chromatin regulator</keyword>
<dbReference type="InterPro" id="IPR016181">
    <property type="entry name" value="Acyl_CoA_acyltransferase"/>
</dbReference>
<keyword evidence="5" id="KW-0227">DNA damage</keyword>
<comment type="catalytic activity">
    <reaction evidence="17">
        <text>L-lysyl-[histone] + acetyl-CoA = N(6)-acetyl-L-lysyl-[histone] + CoA + H(+)</text>
        <dbReference type="Rhea" id="RHEA:21992"/>
        <dbReference type="Rhea" id="RHEA-COMP:9845"/>
        <dbReference type="Rhea" id="RHEA-COMP:11338"/>
        <dbReference type="ChEBI" id="CHEBI:15378"/>
        <dbReference type="ChEBI" id="CHEBI:29969"/>
        <dbReference type="ChEBI" id="CHEBI:57287"/>
        <dbReference type="ChEBI" id="CHEBI:57288"/>
        <dbReference type="ChEBI" id="CHEBI:61930"/>
        <dbReference type="EC" id="2.3.1.48"/>
    </reaction>
    <physiologicalReaction direction="left-to-right" evidence="17">
        <dbReference type="Rhea" id="RHEA:21993"/>
    </physiologicalReaction>
</comment>
<evidence type="ECO:0000256" key="10">
    <source>
        <dbReference type="ARBA" id="ARBA00023163"/>
    </source>
</evidence>
<evidence type="ECO:0000256" key="2">
    <source>
        <dbReference type="ARBA" id="ARBA00010107"/>
    </source>
</evidence>
<sequence>MSNAPTDTASKAKHDDSDLSASQIANKNKFVASPIHCKLFVEKLSPNQPSELRQAEILWARDSNGNDQQPSRYEYYVHYLEFNKRLDEWVPFERLDFSRGVEFPKPEQKKKKTNHDPSNKATPPPVSKRSSTPAKRGSASPSGQKRKHGVGDTLGDTGGQEGEEQVVLGGEDEDGETELVALNGDDRRHTFSKDQEIEKLRTSGSMTQCVSEIARVKNLDKIQMGQFEVEPWYFAPYPQEYAYCDTLYICEYCLLYYASRRQLDRHRHKCQLQHPPGNEIYRNTDISFFEIDGRKQRTWCRNLCLLSKLFLDHKTLYYDVDPFLFYCMTLRDDRGCHLIGYFSKEKESSENYNVACILTLPQYQRHGFGKLLIGFSYLLSKAEGRTGSPEKPLSDLGLLSYRAYWKDTIVDYLLSASGDVTIDEIAQHTSINSQDILHTLQNIGALKYYKGQHIICLGDKVIEQWERSKSKRKREIAPDKLDWKPLHFSASQLRFM</sequence>
<evidence type="ECO:0000256" key="14">
    <source>
        <dbReference type="ARBA" id="ARBA00047557"/>
    </source>
</evidence>
<evidence type="ECO:0000256" key="19">
    <source>
        <dbReference type="SAM" id="MobiDB-lite"/>
    </source>
</evidence>
<dbReference type="SUPFAM" id="SSF54160">
    <property type="entry name" value="Chromo domain-like"/>
    <property type="match status" value="1"/>
</dbReference>
<dbReference type="FunFam" id="1.10.10.10:FF:000022">
    <property type="entry name" value="Histone acetyltransferase"/>
    <property type="match status" value="1"/>
</dbReference>
<evidence type="ECO:0000256" key="7">
    <source>
        <dbReference type="ARBA" id="ARBA00022990"/>
    </source>
</evidence>
<keyword evidence="11" id="KW-0234">DNA repair</keyword>
<gene>
    <name evidence="21" type="primary">ABSGL_10718.1 scaffold 12033</name>
</gene>
<dbReference type="Gene3D" id="3.30.60.60">
    <property type="entry name" value="N-acetyl transferase-like"/>
    <property type="match status" value="1"/>
</dbReference>
<evidence type="ECO:0000313" key="21">
    <source>
        <dbReference type="EMBL" id="SAM04852.1"/>
    </source>
</evidence>
<dbReference type="GO" id="GO:0003712">
    <property type="term" value="F:transcription coregulator activity"/>
    <property type="evidence" value="ECO:0007669"/>
    <property type="project" value="TreeGrafter"/>
</dbReference>
<dbReference type="GO" id="GO:0003682">
    <property type="term" value="F:chromatin binding"/>
    <property type="evidence" value="ECO:0007669"/>
    <property type="project" value="TreeGrafter"/>
</dbReference>
<name>A0A163THG0_ABSGL</name>
<dbReference type="PANTHER" id="PTHR10615:SF218">
    <property type="entry name" value="HISTONE ACETYLTRANSFERASE ESA1"/>
    <property type="match status" value="1"/>
</dbReference>
<dbReference type="GO" id="GO:0006281">
    <property type="term" value="P:DNA repair"/>
    <property type="evidence" value="ECO:0007669"/>
    <property type="project" value="UniProtKB-KW"/>
</dbReference>
<evidence type="ECO:0000259" key="20">
    <source>
        <dbReference type="PROSITE" id="PS51726"/>
    </source>
</evidence>
<dbReference type="SUPFAM" id="SSF55729">
    <property type="entry name" value="Acyl-CoA N-acyltransferases (Nat)"/>
    <property type="match status" value="1"/>
</dbReference>
<comment type="similarity">
    <text evidence="2">Belongs to the MYST (SAS/MOZ) family.</text>
</comment>
<dbReference type="SMART" id="SM00298">
    <property type="entry name" value="CHROMO"/>
    <property type="match status" value="1"/>
</dbReference>
<dbReference type="Pfam" id="PF11717">
    <property type="entry name" value="Tudor-knot"/>
    <property type="match status" value="1"/>
</dbReference>
<evidence type="ECO:0000256" key="15">
    <source>
        <dbReference type="ARBA" id="ARBA00047752"/>
    </source>
</evidence>
<dbReference type="InterPro" id="IPR025995">
    <property type="entry name" value="Tudor-knot"/>
</dbReference>
<feature type="compositionally biased region" description="Polar residues" evidence="19">
    <location>
        <begin position="128"/>
        <end position="143"/>
    </location>
</feature>
<dbReference type="Gene3D" id="2.30.30.140">
    <property type="match status" value="1"/>
</dbReference>
<dbReference type="OMA" id="QYQRHGY"/>
<evidence type="ECO:0000256" key="1">
    <source>
        <dbReference type="ARBA" id="ARBA00004123"/>
    </source>
</evidence>
<evidence type="ECO:0000313" key="22">
    <source>
        <dbReference type="Proteomes" id="UP000078561"/>
    </source>
</evidence>
<dbReference type="InterPro" id="IPR050603">
    <property type="entry name" value="MYST_HAT"/>
</dbReference>
<evidence type="ECO:0000256" key="17">
    <source>
        <dbReference type="ARBA" id="ARBA00048940"/>
    </source>
</evidence>
<feature type="domain" description="MYST-type HAT" evidence="20">
    <location>
        <begin position="214"/>
        <end position="485"/>
    </location>
</feature>
<keyword evidence="22" id="KW-1185">Reference proteome</keyword>
<dbReference type="InterPro" id="IPR040706">
    <property type="entry name" value="Zf-MYST"/>
</dbReference>
<dbReference type="Pfam" id="PF01853">
    <property type="entry name" value="MOZ_SAS"/>
    <property type="match status" value="1"/>
</dbReference>
<feature type="active site" description="Proton donor/acceptor" evidence="18">
    <location>
        <position position="390"/>
    </location>
</feature>
<keyword evidence="12" id="KW-0539">Nucleus</keyword>
<evidence type="ECO:0000256" key="18">
    <source>
        <dbReference type="PIRSR" id="PIRSR602717-51"/>
    </source>
</evidence>
<dbReference type="InterPro" id="IPR016197">
    <property type="entry name" value="Chromo-like_dom_sf"/>
</dbReference>
<dbReference type="EC" id="2.3.1.48" evidence="3"/>
<dbReference type="Proteomes" id="UP000078561">
    <property type="component" value="Unassembled WGS sequence"/>
</dbReference>
<dbReference type="AlphaFoldDB" id="A0A163THG0"/>
<keyword evidence="10" id="KW-0804">Transcription</keyword>
<dbReference type="STRING" id="4829.A0A163THG0"/>
<proteinExistence type="inferred from homology"/>
<evidence type="ECO:0000256" key="16">
    <source>
        <dbReference type="ARBA" id="ARBA00047787"/>
    </source>
</evidence>
<dbReference type="InParanoid" id="A0A163THG0"/>